<reference evidence="1 2" key="2">
    <citation type="journal article" date="2017" name="Nature">
        <title>The Apostasia genome and the evolution of orchids.</title>
        <authorList>
            <person name="Zhang G.Q."/>
            <person name="Liu K.W."/>
            <person name="Li Z."/>
            <person name="Lohaus R."/>
            <person name="Hsiao Y.Y."/>
            <person name="Niu S.C."/>
            <person name="Wang J.Y."/>
            <person name="Lin Y.C."/>
            <person name="Xu Q."/>
            <person name="Chen L.J."/>
            <person name="Yoshida K."/>
            <person name="Fujiwara S."/>
            <person name="Wang Z.W."/>
            <person name="Zhang Y.Q."/>
            <person name="Mitsuda N."/>
            <person name="Wang M."/>
            <person name="Liu G.H."/>
            <person name="Pecoraro L."/>
            <person name="Huang H.X."/>
            <person name="Xiao X.J."/>
            <person name="Lin M."/>
            <person name="Wu X.Y."/>
            <person name="Wu W.L."/>
            <person name="Chen Y.Y."/>
            <person name="Chang S.B."/>
            <person name="Sakamoto S."/>
            <person name="Ohme-Takagi M."/>
            <person name="Yagi M."/>
            <person name="Zeng S.J."/>
            <person name="Shen C.Y."/>
            <person name="Yeh C.M."/>
            <person name="Luo Y.B."/>
            <person name="Tsai W.C."/>
            <person name="Van de Peer Y."/>
            <person name="Liu Z.J."/>
        </authorList>
    </citation>
    <scope>NUCLEOTIDE SEQUENCE [LARGE SCALE GENOMIC DNA]</scope>
    <source>
        <tissue evidence="1">The whole plant</tissue>
    </source>
</reference>
<evidence type="ECO:0000313" key="2">
    <source>
        <dbReference type="Proteomes" id="UP000233837"/>
    </source>
</evidence>
<accession>A0A2I0VZ52</accession>
<protein>
    <submittedName>
        <fullName evidence="1">Uncharacterized protein</fullName>
    </submittedName>
</protein>
<sequence>MRKTTSILSIKKGQAKMTLEEEALAGITERHLMIVGSRLNFQNWTEGWIQTSSLDGYKPRIKFLSSRKFLLIGSSNW</sequence>
<dbReference type="EMBL" id="KZ503057">
    <property type="protein sequence ID" value="PKU68680.1"/>
    <property type="molecule type" value="Genomic_DNA"/>
</dbReference>
<gene>
    <name evidence="1" type="ORF">MA16_Dca020935</name>
</gene>
<name>A0A2I0VZ52_9ASPA</name>
<evidence type="ECO:0000313" key="1">
    <source>
        <dbReference type="EMBL" id="PKU68680.1"/>
    </source>
</evidence>
<keyword evidence="2" id="KW-1185">Reference proteome</keyword>
<proteinExistence type="predicted"/>
<dbReference type="Proteomes" id="UP000233837">
    <property type="component" value="Unassembled WGS sequence"/>
</dbReference>
<organism evidence="1 2">
    <name type="scientific">Dendrobium catenatum</name>
    <dbReference type="NCBI Taxonomy" id="906689"/>
    <lineage>
        <taxon>Eukaryota</taxon>
        <taxon>Viridiplantae</taxon>
        <taxon>Streptophyta</taxon>
        <taxon>Embryophyta</taxon>
        <taxon>Tracheophyta</taxon>
        <taxon>Spermatophyta</taxon>
        <taxon>Magnoliopsida</taxon>
        <taxon>Liliopsida</taxon>
        <taxon>Asparagales</taxon>
        <taxon>Orchidaceae</taxon>
        <taxon>Epidendroideae</taxon>
        <taxon>Malaxideae</taxon>
        <taxon>Dendrobiinae</taxon>
        <taxon>Dendrobium</taxon>
    </lineage>
</organism>
<dbReference type="AlphaFoldDB" id="A0A2I0VZ52"/>
<reference evidence="1 2" key="1">
    <citation type="journal article" date="2016" name="Sci. Rep.">
        <title>The Dendrobium catenatum Lindl. genome sequence provides insights into polysaccharide synthase, floral development and adaptive evolution.</title>
        <authorList>
            <person name="Zhang G.Q."/>
            <person name="Xu Q."/>
            <person name="Bian C."/>
            <person name="Tsai W.C."/>
            <person name="Yeh C.M."/>
            <person name="Liu K.W."/>
            <person name="Yoshida K."/>
            <person name="Zhang L.S."/>
            <person name="Chang S.B."/>
            <person name="Chen F."/>
            <person name="Shi Y."/>
            <person name="Su Y.Y."/>
            <person name="Zhang Y.Q."/>
            <person name="Chen L.J."/>
            <person name="Yin Y."/>
            <person name="Lin M."/>
            <person name="Huang H."/>
            <person name="Deng H."/>
            <person name="Wang Z.W."/>
            <person name="Zhu S.L."/>
            <person name="Zhao X."/>
            <person name="Deng C."/>
            <person name="Niu S.C."/>
            <person name="Huang J."/>
            <person name="Wang M."/>
            <person name="Liu G.H."/>
            <person name="Yang H.J."/>
            <person name="Xiao X.J."/>
            <person name="Hsiao Y.Y."/>
            <person name="Wu W.L."/>
            <person name="Chen Y.Y."/>
            <person name="Mitsuda N."/>
            <person name="Ohme-Takagi M."/>
            <person name="Luo Y.B."/>
            <person name="Van de Peer Y."/>
            <person name="Liu Z.J."/>
        </authorList>
    </citation>
    <scope>NUCLEOTIDE SEQUENCE [LARGE SCALE GENOMIC DNA]</scope>
    <source>
        <tissue evidence="1">The whole plant</tissue>
    </source>
</reference>